<organism evidence="3 4">
    <name type="scientific">Streptococcus cuniculipharyngis</name>
    <dbReference type="NCBI Taxonomy" id="1562651"/>
    <lineage>
        <taxon>Bacteria</taxon>
        <taxon>Bacillati</taxon>
        <taxon>Bacillota</taxon>
        <taxon>Bacilli</taxon>
        <taxon>Lactobacillales</taxon>
        <taxon>Streptococcaceae</taxon>
        <taxon>Streptococcus</taxon>
    </lineage>
</organism>
<keyword evidence="1 3" id="KW-0808">Transferase</keyword>
<dbReference type="PANTHER" id="PTHR43510">
    <property type="entry name" value="AMINOTRANSFERASE FUNCTION, HYPOTHETICAL (EUROFUNG)"/>
    <property type="match status" value="1"/>
</dbReference>
<dbReference type="EMBL" id="VOHL01000002">
    <property type="protein sequence ID" value="TWS98075.1"/>
    <property type="molecule type" value="Genomic_DNA"/>
</dbReference>
<proteinExistence type="inferred from homology"/>
<evidence type="ECO:0000313" key="4">
    <source>
        <dbReference type="Proteomes" id="UP000317430"/>
    </source>
</evidence>
<dbReference type="Proteomes" id="UP000317430">
    <property type="component" value="Unassembled WGS sequence"/>
</dbReference>
<name>A0A5C5SDX4_9STRE</name>
<dbReference type="PROSITE" id="PS00105">
    <property type="entry name" value="AA_TRANSFER_CLASS_1"/>
    <property type="match status" value="1"/>
</dbReference>
<dbReference type="OrthoDB" id="9802328at2"/>
<dbReference type="CDD" id="cd00609">
    <property type="entry name" value="AAT_like"/>
    <property type="match status" value="1"/>
</dbReference>
<sequence>MEIKAFGVEEWLNTWENDAIYDIAGSSIASLTLEEIFQLGSGKEKLLSQLLPKKMNYGWIEGSPDFKEEVAKLYKRVKPSQVLQTNGATGANYLALYALIEPGDHVISLYPTYQQLTDIPRSLGAEVSLWQIREEDGWLPSLADLRQLIRPNTKMICINNANNPTGALMDASYLTELVSIAQKVGAYILSDEVYQPLELGLEIPAIVDLYDKGISTNSLSKTYSVPGIRIGWVVANNQLTDLFRKYRDYTMICGGVFDDFIATHVLRHKDDILQRNRSIVEENLALVKDWVAKEPRVSLVFPRHVSTSFIKLAIPEETESFCIRLLKEKGVLLVPGNRFDLPGYARLGYCAPRDVLVAGLAALSDFLRQYD</sequence>
<dbReference type="Gene3D" id="3.90.1150.10">
    <property type="entry name" value="Aspartate Aminotransferase, domain 1"/>
    <property type="match status" value="1"/>
</dbReference>
<keyword evidence="1 3" id="KW-0032">Aminotransferase</keyword>
<comment type="caution">
    <text evidence="3">The sequence shown here is derived from an EMBL/GenBank/DDBJ whole genome shotgun (WGS) entry which is preliminary data.</text>
</comment>
<dbReference type="InterPro" id="IPR004838">
    <property type="entry name" value="NHTrfase_class1_PyrdxlP-BS"/>
</dbReference>
<accession>A0A5C5SDX4</accession>
<dbReference type="AlphaFoldDB" id="A0A5C5SDX4"/>
<comment type="similarity">
    <text evidence="1">Belongs to the class-I pyridoxal-phosphate-dependent aminotransferase family.</text>
</comment>
<dbReference type="NCBIfam" id="NF005593">
    <property type="entry name" value="PRK07324.1"/>
    <property type="match status" value="1"/>
</dbReference>
<dbReference type="InterPro" id="IPR015424">
    <property type="entry name" value="PyrdxlP-dep_Trfase"/>
</dbReference>
<dbReference type="Gene3D" id="3.40.640.10">
    <property type="entry name" value="Type I PLP-dependent aspartate aminotransferase-like (Major domain)"/>
    <property type="match status" value="1"/>
</dbReference>
<dbReference type="InterPro" id="IPR015422">
    <property type="entry name" value="PyrdxlP-dep_Trfase_small"/>
</dbReference>
<dbReference type="GO" id="GO:0008483">
    <property type="term" value="F:transaminase activity"/>
    <property type="evidence" value="ECO:0007669"/>
    <property type="project" value="UniProtKB-KW"/>
</dbReference>
<dbReference type="EC" id="2.6.1.-" evidence="1"/>
<protein>
    <recommendedName>
        <fullName evidence="1">Aminotransferase</fullName>
        <ecNumber evidence="1">2.6.1.-</ecNumber>
    </recommendedName>
</protein>
<dbReference type="PANTHER" id="PTHR43510:SF1">
    <property type="entry name" value="AMINOTRANSFERASE FUNCTION, HYPOTHETICAL (EUROFUNG)"/>
    <property type="match status" value="1"/>
</dbReference>
<reference evidence="3 4" key="1">
    <citation type="submission" date="2019-08" db="EMBL/GenBank/DDBJ databases">
        <authorList>
            <person name="Lei W."/>
        </authorList>
    </citation>
    <scope>NUCLEOTIDE SEQUENCE [LARGE SCALE GENOMIC DNA]</scope>
    <source>
        <strain evidence="3 4">CCUG 66496</strain>
    </source>
</reference>
<evidence type="ECO:0000256" key="1">
    <source>
        <dbReference type="RuleBase" id="RU000481"/>
    </source>
</evidence>
<evidence type="ECO:0000259" key="2">
    <source>
        <dbReference type="Pfam" id="PF00155"/>
    </source>
</evidence>
<evidence type="ECO:0000313" key="3">
    <source>
        <dbReference type="EMBL" id="TWS98075.1"/>
    </source>
</evidence>
<comment type="cofactor">
    <cofactor evidence="1">
        <name>pyridoxal 5'-phosphate</name>
        <dbReference type="ChEBI" id="CHEBI:597326"/>
    </cofactor>
</comment>
<feature type="domain" description="Aminotransferase class I/classII large" evidence="2">
    <location>
        <begin position="54"/>
        <end position="351"/>
    </location>
</feature>
<dbReference type="Pfam" id="PF00155">
    <property type="entry name" value="Aminotran_1_2"/>
    <property type="match status" value="1"/>
</dbReference>
<gene>
    <name evidence="3" type="ORF">FRX57_03870</name>
</gene>
<dbReference type="InterPro" id="IPR004839">
    <property type="entry name" value="Aminotransferase_I/II_large"/>
</dbReference>
<dbReference type="SUPFAM" id="SSF53383">
    <property type="entry name" value="PLP-dependent transferases"/>
    <property type="match status" value="1"/>
</dbReference>
<dbReference type="InterPro" id="IPR015421">
    <property type="entry name" value="PyrdxlP-dep_Trfase_major"/>
</dbReference>
<keyword evidence="4" id="KW-1185">Reference proteome</keyword>
<dbReference type="RefSeq" id="WP_146566889.1">
    <property type="nucleotide sequence ID" value="NZ_VOHL01000002.1"/>
</dbReference>
<dbReference type="GO" id="GO:0030170">
    <property type="term" value="F:pyridoxal phosphate binding"/>
    <property type="evidence" value="ECO:0007669"/>
    <property type="project" value="InterPro"/>
</dbReference>